<comment type="caution">
    <text evidence="2">The sequence shown here is derived from an EMBL/GenBank/DDBJ whole genome shotgun (WGS) entry which is preliminary data.</text>
</comment>
<keyword evidence="3" id="KW-1185">Reference proteome</keyword>
<feature type="transmembrane region" description="Helical" evidence="1">
    <location>
        <begin position="34"/>
        <end position="51"/>
    </location>
</feature>
<sequence>MSLDMFLTRMRNLVVAWAPGCLAFTWFLTREEGWHMSFLALCLLPPLGAYLGIRAHREIRPGLAWAAGALAFGPLVLVGALEAA</sequence>
<gene>
    <name evidence="2" type="ORF">GCM10009801_66960</name>
</gene>
<evidence type="ECO:0000256" key="1">
    <source>
        <dbReference type="SAM" id="Phobius"/>
    </source>
</evidence>
<dbReference type="EMBL" id="BAAAPE010000016">
    <property type="protein sequence ID" value="GAA2096957.1"/>
    <property type="molecule type" value="Genomic_DNA"/>
</dbReference>
<reference evidence="3" key="1">
    <citation type="journal article" date="2019" name="Int. J. Syst. Evol. Microbiol.">
        <title>The Global Catalogue of Microorganisms (GCM) 10K type strain sequencing project: providing services to taxonomists for standard genome sequencing and annotation.</title>
        <authorList>
            <consortium name="The Broad Institute Genomics Platform"/>
            <consortium name="The Broad Institute Genome Sequencing Center for Infectious Disease"/>
            <person name="Wu L."/>
            <person name="Ma J."/>
        </authorList>
    </citation>
    <scope>NUCLEOTIDE SEQUENCE [LARGE SCALE GENOMIC DNA]</scope>
    <source>
        <strain evidence="3">JCM 15478</strain>
    </source>
</reference>
<organism evidence="2 3">
    <name type="scientific">Streptomyces albiaxialis</name>
    <dbReference type="NCBI Taxonomy" id="329523"/>
    <lineage>
        <taxon>Bacteria</taxon>
        <taxon>Bacillati</taxon>
        <taxon>Actinomycetota</taxon>
        <taxon>Actinomycetes</taxon>
        <taxon>Kitasatosporales</taxon>
        <taxon>Streptomycetaceae</taxon>
        <taxon>Streptomyces</taxon>
    </lineage>
</organism>
<dbReference type="Proteomes" id="UP001500016">
    <property type="component" value="Unassembled WGS sequence"/>
</dbReference>
<feature type="transmembrane region" description="Helical" evidence="1">
    <location>
        <begin position="12"/>
        <end position="28"/>
    </location>
</feature>
<evidence type="ECO:0000313" key="2">
    <source>
        <dbReference type="EMBL" id="GAA2096957.1"/>
    </source>
</evidence>
<dbReference type="RefSeq" id="WP_344533619.1">
    <property type="nucleotide sequence ID" value="NZ_BAAAPE010000016.1"/>
</dbReference>
<feature type="transmembrane region" description="Helical" evidence="1">
    <location>
        <begin position="63"/>
        <end position="81"/>
    </location>
</feature>
<proteinExistence type="predicted"/>
<keyword evidence="1" id="KW-0472">Membrane</keyword>
<protein>
    <submittedName>
        <fullName evidence="2">Uncharacterized protein</fullName>
    </submittedName>
</protein>
<accession>A0ABP5IEI0</accession>
<keyword evidence="1" id="KW-1133">Transmembrane helix</keyword>
<evidence type="ECO:0000313" key="3">
    <source>
        <dbReference type="Proteomes" id="UP001500016"/>
    </source>
</evidence>
<name>A0ABP5IEI0_9ACTN</name>
<keyword evidence="1" id="KW-0812">Transmembrane</keyword>